<feature type="transmembrane region" description="Helical" evidence="1">
    <location>
        <begin position="21"/>
        <end position="47"/>
    </location>
</feature>
<sequence>MDIILSQTVWKEEFWQNPWDLGGLVIIGLLIATVLLLILFAVVFGLLPPCEASSSCEEAAESLGVEKASGEEG</sequence>
<dbReference type="GeneID" id="102819665"/>
<gene>
    <name evidence="3" type="primary">SMIM6</name>
</gene>
<keyword evidence="2" id="KW-1185">Reference proteome</keyword>
<accession>A0A9B0WVP3</accession>
<evidence type="ECO:0000256" key="1">
    <source>
        <dbReference type="SAM" id="Phobius"/>
    </source>
</evidence>
<evidence type="ECO:0000313" key="2">
    <source>
        <dbReference type="Proteomes" id="UP000504623"/>
    </source>
</evidence>
<reference evidence="3" key="1">
    <citation type="submission" date="2025-08" db="UniProtKB">
        <authorList>
            <consortium name="RefSeq"/>
        </authorList>
    </citation>
    <scope>IDENTIFICATION</scope>
    <source>
        <tissue evidence="3">Spleen</tissue>
    </source>
</reference>
<name>A0A9B0WVP3_CHRAS</name>
<dbReference type="CTD" id="100130933"/>
<protein>
    <submittedName>
        <fullName evidence="3">Small integral membrane protein 6</fullName>
    </submittedName>
</protein>
<keyword evidence="1" id="KW-1133">Transmembrane helix</keyword>
<keyword evidence="1" id="KW-0812">Transmembrane</keyword>
<organism evidence="2 3">
    <name type="scientific">Chrysochloris asiatica</name>
    <name type="common">Cape golden mole</name>
    <dbReference type="NCBI Taxonomy" id="185453"/>
    <lineage>
        <taxon>Eukaryota</taxon>
        <taxon>Metazoa</taxon>
        <taxon>Chordata</taxon>
        <taxon>Craniata</taxon>
        <taxon>Vertebrata</taxon>
        <taxon>Euteleostomi</taxon>
        <taxon>Mammalia</taxon>
        <taxon>Eutheria</taxon>
        <taxon>Afrotheria</taxon>
        <taxon>Chrysochloridae</taxon>
        <taxon>Chrysochlorinae</taxon>
        <taxon>Chrysochloris</taxon>
    </lineage>
</organism>
<dbReference type="Proteomes" id="UP000504623">
    <property type="component" value="Unplaced"/>
</dbReference>
<keyword evidence="1" id="KW-0472">Membrane</keyword>
<dbReference type="RefSeq" id="XP_006869671.1">
    <property type="nucleotide sequence ID" value="XM_006869609.1"/>
</dbReference>
<proteinExistence type="predicted"/>
<evidence type="ECO:0000313" key="3">
    <source>
        <dbReference type="RefSeq" id="XP_006869671.1"/>
    </source>
</evidence>
<dbReference type="AlphaFoldDB" id="A0A9B0WVP3"/>